<keyword evidence="2" id="KW-1185">Reference proteome</keyword>
<evidence type="ECO:0000313" key="2">
    <source>
        <dbReference type="Proteomes" id="UP000267096"/>
    </source>
</evidence>
<reference evidence="3" key="1">
    <citation type="submission" date="2017-02" db="UniProtKB">
        <authorList>
            <consortium name="WormBaseParasite"/>
        </authorList>
    </citation>
    <scope>IDENTIFICATION</scope>
</reference>
<evidence type="ECO:0000313" key="1">
    <source>
        <dbReference type="EMBL" id="VDK60710.1"/>
    </source>
</evidence>
<dbReference type="Proteomes" id="UP000267096">
    <property type="component" value="Unassembled WGS sequence"/>
</dbReference>
<proteinExistence type="predicted"/>
<accession>A0A0M3KB19</accession>
<dbReference type="EMBL" id="UYRR01034281">
    <property type="protein sequence ID" value="VDK60710.1"/>
    <property type="molecule type" value="Genomic_DNA"/>
</dbReference>
<reference evidence="1 2" key="2">
    <citation type="submission" date="2018-11" db="EMBL/GenBank/DDBJ databases">
        <authorList>
            <consortium name="Pathogen Informatics"/>
        </authorList>
    </citation>
    <scope>NUCLEOTIDE SEQUENCE [LARGE SCALE GENOMIC DNA]</scope>
</reference>
<dbReference type="WBParaSite" id="ASIM_0001816501-mRNA-1">
    <property type="protein sequence ID" value="ASIM_0001816501-mRNA-1"/>
    <property type="gene ID" value="ASIM_0001816501"/>
</dbReference>
<evidence type="ECO:0000313" key="3">
    <source>
        <dbReference type="WBParaSite" id="ASIM_0001816501-mRNA-1"/>
    </source>
</evidence>
<organism evidence="3">
    <name type="scientific">Anisakis simplex</name>
    <name type="common">Herring worm</name>
    <dbReference type="NCBI Taxonomy" id="6269"/>
    <lineage>
        <taxon>Eukaryota</taxon>
        <taxon>Metazoa</taxon>
        <taxon>Ecdysozoa</taxon>
        <taxon>Nematoda</taxon>
        <taxon>Chromadorea</taxon>
        <taxon>Rhabditida</taxon>
        <taxon>Spirurina</taxon>
        <taxon>Ascaridomorpha</taxon>
        <taxon>Ascaridoidea</taxon>
        <taxon>Anisakidae</taxon>
        <taxon>Anisakis</taxon>
        <taxon>Anisakis simplex complex</taxon>
    </lineage>
</organism>
<gene>
    <name evidence="1" type="ORF">ASIM_LOCUS17567</name>
</gene>
<dbReference type="AlphaFoldDB" id="A0A0M3KB19"/>
<protein>
    <submittedName>
        <fullName evidence="1 3">Uncharacterized protein</fullName>
    </submittedName>
</protein>
<sequence>MFESELELLGNAVEDDDGMMATAFDGITICELATFPSDAEDVFGSFVSDRTRRRRFF</sequence>
<name>A0A0M3KB19_ANISI</name>